<evidence type="ECO:0000313" key="11">
    <source>
        <dbReference type="Proteomes" id="UP000696931"/>
    </source>
</evidence>
<evidence type="ECO:0000259" key="9">
    <source>
        <dbReference type="Pfam" id="PF02781"/>
    </source>
</evidence>
<dbReference type="InterPro" id="IPR022674">
    <property type="entry name" value="G6P_DH_NAD-bd"/>
</dbReference>
<dbReference type="PANTHER" id="PTHR23429:SF0">
    <property type="entry name" value="GLUCOSE-6-PHOSPHATE 1-DEHYDROGENASE"/>
    <property type="match status" value="1"/>
</dbReference>
<dbReference type="PRINTS" id="PR00079">
    <property type="entry name" value="G6PDHDRGNASE"/>
</dbReference>
<evidence type="ECO:0000259" key="8">
    <source>
        <dbReference type="Pfam" id="PF00479"/>
    </source>
</evidence>
<feature type="binding site" evidence="7">
    <location>
        <position position="349"/>
    </location>
    <ligand>
        <name>substrate</name>
    </ligand>
</feature>
<keyword evidence="6 7" id="KW-0119">Carbohydrate metabolism</keyword>
<dbReference type="InterPro" id="IPR036291">
    <property type="entry name" value="NAD(P)-bd_dom_sf"/>
</dbReference>
<name>A0A933W142_UNCEI</name>
<feature type="binding site" evidence="7">
    <location>
        <position position="167"/>
    </location>
    <ligand>
        <name>NADP(+)</name>
        <dbReference type="ChEBI" id="CHEBI:58349"/>
    </ligand>
</feature>
<dbReference type="Gene3D" id="3.30.360.10">
    <property type="entry name" value="Dihydrodipicolinate Reductase, domain 2"/>
    <property type="match status" value="1"/>
</dbReference>
<keyword evidence="3 7" id="KW-0313">Glucose metabolism</keyword>
<feature type="binding site" evidence="7">
    <location>
        <position position="197"/>
    </location>
    <ligand>
        <name>substrate</name>
    </ligand>
</feature>
<dbReference type="GO" id="GO:0004345">
    <property type="term" value="F:glucose-6-phosphate dehydrogenase activity"/>
    <property type="evidence" value="ECO:0007669"/>
    <property type="project" value="UniProtKB-UniRule"/>
</dbReference>
<evidence type="ECO:0000256" key="7">
    <source>
        <dbReference type="HAMAP-Rule" id="MF_00966"/>
    </source>
</evidence>
<dbReference type="AlphaFoldDB" id="A0A933W142"/>
<accession>A0A933W142</accession>
<evidence type="ECO:0000313" key="10">
    <source>
        <dbReference type="EMBL" id="MBI5168655.1"/>
    </source>
</evidence>
<comment type="catalytic activity">
    <reaction evidence="7">
        <text>D-glucose 6-phosphate + NADP(+) = 6-phospho-D-glucono-1,5-lactone + NADPH + H(+)</text>
        <dbReference type="Rhea" id="RHEA:15841"/>
        <dbReference type="ChEBI" id="CHEBI:15378"/>
        <dbReference type="ChEBI" id="CHEBI:57783"/>
        <dbReference type="ChEBI" id="CHEBI:57955"/>
        <dbReference type="ChEBI" id="CHEBI:58349"/>
        <dbReference type="ChEBI" id="CHEBI:61548"/>
        <dbReference type="EC" id="1.1.1.49"/>
    </reaction>
</comment>
<feature type="binding site" evidence="7">
    <location>
        <begin position="25"/>
        <end position="32"/>
    </location>
    <ligand>
        <name>NADP(+)</name>
        <dbReference type="ChEBI" id="CHEBI:58349"/>
    </ligand>
</feature>
<sequence>MEVPIGLPNPKQPPEAPPCVTVVFGATGDLTRRKLMPALYNLAAGGHVRDRFAAVGCARRPWTRGEFAAQMRAGVEEFSRNKLDAGVWEWLEPRLDYVSGDFADPATYARLAETLAALDEKLGTAGNRLFYLAVPPDEFGTILRHLRDAGLIVAPTAKTFSRVIVEKPFGRSLETAKQLNGLVAEVLDESQTFRIDHYLGKETVQNIMVFRFANSMFEPLWNRKYVDHVQITAAETVGVGTRGKFYESTGVLRDIVQNHLLEVLTLCAMEPPNSSDADDVRGEKLKVLQALRTPWADTVPNDVVLGQYRGYRAEPDVAPDSVSPTFAAMRVFVDNWRWQGVPFYLRAGKKMAKRVTEVSFHMQPIPLSLFGSGDLCEHVEPNVLTLRIQPEEGITLSFSSKLPGHDFTVTPVVMDMKYTEAFGGEPPEAYERLLLDAMRGDATLFSRRDAVETSWQWIQPMLDYWDANPPKDLPNYDAGSWGPEAADRLMHVDRRVWRNP</sequence>
<dbReference type="GO" id="GO:0050661">
    <property type="term" value="F:NADP binding"/>
    <property type="evidence" value="ECO:0007669"/>
    <property type="project" value="UniProtKB-UniRule"/>
</dbReference>
<dbReference type="EC" id="1.1.1.49" evidence="7"/>
<dbReference type="Proteomes" id="UP000696931">
    <property type="component" value="Unassembled WGS sequence"/>
</dbReference>
<dbReference type="InterPro" id="IPR019796">
    <property type="entry name" value="G6P_DH_AS"/>
</dbReference>
<protein>
    <recommendedName>
        <fullName evidence="7">Glucose-6-phosphate 1-dehydrogenase</fullName>
        <shortName evidence="7">G6PD</shortName>
        <ecNumber evidence="7">1.1.1.49</ecNumber>
    </recommendedName>
</protein>
<dbReference type="InterPro" id="IPR001282">
    <property type="entry name" value="G6P_DH"/>
</dbReference>
<gene>
    <name evidence="7 10" type="primary">zwf</name>
    <name evidence="10" type="ORF">HZA61_04115</name>
</gene>
<comment type="caution">
    <text evidence="7">Lacks conserved residue(s) required for the propagation of feature annotation.</text>
</comment>
<dbReference type="HAMAP" id="MF_00966">
    <property type="entry name" value="G6PD"/>
    <property type="match status" value="1"/>
</dbReference>
<evidence type="ECO:0000256" key="5">
    <source>
        <dbReference type="ARBA" id="ARBA00023002"/>
    </source>
</evidence>
<feature type="binding site" evidence="7">
    <location>
        <position position="254"/>
    </location>
    <ligand>
        <name>substrate</name>
    </ligand>
</feature>
<dbReference type="SUPFAM" id="SSF55347">
    <property type="entry name" value="Glyceraldehyde-3-phosphate dehydrogenase-like, C-terminal domain"/>
    <property type="match status" value="1"/>
</dbReference>
<feature type="binding site" evidence="7">
    <location>
        <position position="235"/>
    </location>
    <ligand>
        <name>substrate</name>
    </ligand>
</feature>
<dbReference type="PROSITE" id="PS00069">
    <property type="entry name" value="G6P_DEHYDROGENASE"/>
    <property type="match status" value="1"/>
</dbReference>
<dbReference type="GO" id="GO:0009051">
    <property type="term" value="P:pentose-phosphate shunt, oxidative branch"/>
    <property type="evidence" value="ECO:0007669"/>
    <property type="project" value="TreeGrafter"/>
</dbReference>
<evidence type="ECO:0000256" key="6">
    <source>
        <dbReference type="ARBA" id="ARBA00023277"/>
    </source>
</evidence>
<comment type="pathway">
    <text evidence="1 7">Carbohydrate degradation; pentose phosphate pathway; D-ribulose 5-phosphate from D-glucose 6-phosphate (oxidative stage): step 1/3.</text>
</comment>
<feature type="active site" description="Proton acceptor" evidence="7">
    <location>
        <position position="259"/>
    </location>
</feature>
<evidence type="ECO:0000256" key="2">
    <source>
        <dbReference type="ARBA" id="ARBA00009975"/>
    </source>
</evidence>
<dbReference type="NCBIfam" id="TIGR00871">
    <property type="entry name" value="zwf"/>
    <property type="match status" value="1"/>
</dbReference>
<comment type="function">
    <text evidence="7">Catalyzes the oxidation of glucose 6-phosphate to 6-phosphogluconolactone.</text>
</comment>
<evidence type="ECO:0000256" key="4">
    <source>
        <dbReference type="ARBA" id="ARBA00022857"/>
    </source>
</evidence>
<dbReference type="SUPFAM" id="SSF51735">
    <property type="entry name" value="NAD(P)-binding Rossmann-fold domains"/>
    <property type="match status" value="1"/>
</dbReference>
<keyword evidence="5 7" id="KW-0560">Oxidoreductase</keyword>
<dbReference type="Pfam" id="PF00479">
    <property type="entry name" value="G6PD_N"/>
    <property type="match status" value="1"/>
</dbReference>
<evidence type="ECO:0000256" key="1">
    <source>
        <dbReference type="ARBA" id="ARBA00004937"/>
    </source>
</evidence>
<feature type="binding site" evidence="7">
    <location>
        <position position="59"/>
    </location>
    <ligand>
        <name>NADP(+)</name>
        <dbReference type="ChEBI" id="CHEBI:58349"/>
    </ligand>
</feature>
<dbReference type="GO" id="GO:0005829">
    <property type="term" value="C:cytosol"/>
    <property type="evidence" value="ECO:0007669"/>
    <property type="project" value="TreeGrafter"/>
</dbReference>
<feature type="domain" description="Glucose-6-phosphate dehydrogenase NAD-binding" evidence="8">
    <location>
        <begin position="22"/>
        <end position="206"/>
    </location>
</feature>
<feature type="binding site" evidence="7">
    <location>
        <begin position="101"/>
        <end position="102"/>
    </location>
    <ligand>
        <name>NADP(+)</name>
        <dbReference type="ChEBI" id="CHEBI:58349"/>
    </ligand>
</feature>
<keyword evidence="4 7" id="KW-0521">NADP</keyword>
<comment type="similarity">
    <text evidence="2 7">Belongs to the glucose-6-phosphate dehydrogenase family.</text>
</comment>
<dbReference type="InterPro" id="IPR022675">
    <property type="entry name" value="G6P_DH_C"/>
</dbReference>
<proteinExistence type="inferred from homology"/>
<comment type="caution">
    <text evidence="10">The sequence shown here is derived from an EMBL/GenBank/DDBJ whole genome shotgun (WGS) entry which is preliminary data.</text>
</comment>
<feature type="binding site" evidence="7">
    <location>
        <position position="201"/>
    </location>
    <ligand>
        <name>substrate</name>
    </ligand>
</feature>
<evidence type="ECO:0000256" key="3">
    <source>
        <dbReference type="ARBA" id="ARBA00022526"/>
    </source>
</evidence>
<organism evidence="10 11">
    <name type="scientific">Eiseniibacteriota bacterium</name>
    <dbReference type="NCBI Taxonomy" id="2212470"/>
    <lineage>
        <taxon>Bacteria</taxon>
        <taxon>Candidatus Eiseniibacteriota</taxon>
    </lineage>
</organism>
<reference evidence="10" key="1">
    <citation type="submission" date="2020-07" db="EMBL/GenBank/DDBJ databases">
        <title>Huge and variable diversity of episymbiotic CPR bacteria and DPANN archaea in groundwater ecosystems.</title>
        <authorList>
            <person name="He C.Y."/>
            <person name="Keren R."/>
            <person name="Whittaker M."/>
            <person name="Farag I.F."/>
            <person name="Doudna J."/>
            <person name="Cate J.H.D."/>
            <person name="Banfield J.F."/>
        </authorList>
    </citation>
    <scope>NUCLEOTIDE SEQUENCE</scope>
    <source>
        <strain evidence="10">NC_groundwater_1813_Pr3_B-0.1um_71_17</strain>
    </source>
</reference>
<dbReference type="PANTHER" id="PTHR23429">
    <property type="entry name" value="GLUCOSE-6-PHOSPHATE 1-DEHYDROGENASE G6PD"/>
    <property type="match status" value="1"/>
</dbReference>
<dbReference type="Pfam" id="PF02781">
    <property type="entry name" value="G6PD_C"/>
    <property type="match status" value="1"/>
</dbReference>
<feature type="domain" description="Glucose-6-phosphate dehydrogenase C-terminal" evidence="9">
    <location>
        <begin position="208"/>
        <end position="498"/>
    </location>
</feature>
<dbReference type="PIRSF" id="PIRSF000110">
    <property type="entry name" value="G6PD"/>
    <property type="match status" value="1"/>
</dbReference>
<dbReference type="EMBL" id="JACRIW010000032">
    <property type="protein sequence ID" value="MBI5168655.1"/>
    <property type="molecule type" value="Genomic_DNA"/>
</dbReference>
<dbReference type="Gene3D" id="3.40.50.720">
    <property type="entry name" value="NAD(P)-binding Rossmann-like Domain"/>
    <property type="match status" value="1"/>
</dbReference>
<dbReference type="GO" id="GO:0006006">
    <property type="term" value="P:glucose metabolic process"/>
    <property type="evidence" value="ECO:0007669"/>
    <property type="project" value="UniProtKB-KW"/>
</dbReference>